<dbReference type="SUPFAM" id="SSF143865">
    <property type="entry name" value="CorA soluble domain-like"/>
    <property type="match status" value="1"/>
</dbReference>
<evidence type="ECO:0000256" key="7">
    <source>
        <dbReference type="ARBA" id="ARBA00023136"/>
    </source>
</evidence>
<keyword evidence="5 8" id="KW-0812">Transmembrane</keyword>
<evidence type="ECO:0000256" key="1">
    <source>
        <dbReference type="ARBA" id="ARBA00004651"/>
    </source>
</evidence>
<keyword evidence="10" id="KW-1185">Reference proteome</keyword>
<evidence type="ECO:0000256" key="2">
    <source>
        <dbReference type="ARBA" id="ARBA00009765"/>
    </source>
</evidence>
<dbReference type="Gene3D" id="3.30.460.20">
    <property type="entry name" value="CorA soluble domain-like"/>
    <property type="match status" value="1"/>
</dbReference>
<feature type="transmembrane region" description="Helical" evidence="8">
    <location>
        <begin position="350"/>
        <end position="369"/>
    </location>
</feature>
<feature type="transmembrane region" description="Helical" evidence="8">
    <location>
        <begin position="317"/>
        <end position="338"/>
    </location>
</feature>
<dbReference type="CDD" id="cd12828">
    <property type="entry name" value="TmCorA-like_1"/>
    <property type="match status" value="1"/>
</dbReference>
<sequence length="375" mass="43396">MFKSVKKRLPIPIPDVLDALDALNPFKVKRQRIMNFNPSTSVALRKPSETSKITVFDYSGNGCTEATMVSLEEVFAYRDKPTYTWINVDGIRKEEVHAICEHYMIHPLIEEDILSVGQRAKMDDIGERLFCLLPMMYFSSESSTIDQEQVSIVLGKNFVISFQEDPTRDVFDPVRDKLKIAGSRIRNGTMDFLCYALLDVIVDSYFTVLDKLGERIELMEDIVQHEPSTRTLARINFLRRQVFLFKRAIAPVRELVNGYLKSESDLLEDTVYKYYKDVYDHIIQCNDLADNYRDMILNVQEMYHTQLNLKLNEIMKVLAVVTTLLTPLTLIAGIYGMNFHNMPELESRNGYFYTLGGMGLLLVVMILIFRKRGWF</sequence>
<comment type="caution">
    <text evidence="9">The sequence shown here is derived from an EMBL/GenBank/DDBJ whole genome shotgun (WGS) entry which is preliminary data.</text>
</comment>
<dbReference type="InterPro" id="IPR002523">
    <property type="entry name" value="MgTranspt_CorA/ZnTranspt_ZntB"/>
</dbReference>
<name>A0ABR7TQ34_9BACT</name>
<dbReference type="PANTHER" id="PTHR46494">
    <property type="entry name" value="CORA FAMILY METAL ION TRANSPORTER (EUROFUNG)"/>
    <property type="match status" value="1"/>
</dbReference>
<protein>
    <recommendedName>
        <fullName evidence="8">Magnesium transport protein CorA</fullName>
    </recommendedName>
</protein>
<gene>
    <name evidence="8 9" type="primary">corA</name>
    <name evidence="9" type="ORF">ICL07_14845</name>
</gene>
<dbReference type="Gene3D" id="1.20.58.340">
    <property type="entry name" value="Magnesium transport protein CorA, transmembrane region"/>
    <property type="match status" value="2"/>
</dbReference>
<dbReference type="Pfam" id="PF01544">
    <property type="entry name" value="CorA"/>
    <property type="match status" value="1"/>
</dbReference>
<dbReference type="EMBL" id="JACVFC010000001">
    <property type="protein sequence ID" value="MBC9931662.1"/>
    <property type="molecule type" value="Genomic_DNA"/>
</dbReference>
<dbReference type="InterPro" id="IPR004488">
    <property type="entry name" value="Mg/Co-transport_prot_CorA"/>
</dbReference>
<comment type="function">
    <text evidence="8">Mediates influx of magnesium ions.</text>
</comment>
<evidence type="ECO:0000256" key="4">
    <source>
        <dbReference type="ARBA" id="ARBA00022475"/>
    </source>
</evidence>
<evidence type="ECO:0000313" key="10">
    <source>
        <dbReference type="Proteomes" id="UP000659124"/>
    </source>
</evidence>
<keyword evidence="8" id="KW-0460">Magnesium</keyword>
<evidence type="ECO:0000256" key="5">
    <source>
        <dbReference type="ARBA" id="ARBA00022692"/>
    </source>
</evidence>
<accession>A0ABR7TQ34</accession>
<dbReference type="InterPro" id="IPR045861">
    <property type="entry name" value="CorA_cytoplasmic_dom"/>
</dbReference>
<evidence type="ECO:0000256" key="6">
    <source>
        <dbReference type="ARBA" id="ARBA00022989"/>
    </source>
</evidence>
<dbReference type="PANTHER" id="PTHR46494:SF1">
    <property type="entry name" value="CORA FAMILY METAL ION TRANSPORTER (EUROFUNG)"/>
    <property type="match status" value="1"/>
</dbReference>
<organism evidence="9 10">
    <name type="scientific">Chitinophaga qingshengii</name>
    <dbReference type="NCBI Taxonomy" id="1569794"/>
    <lineage>
        <taxon>Bacteria</taxon>
        <taxon>Pseudomonadati</taxon>
        <taxon>Bacteroidota</taxon>
        <taxon>Chitinophagia</taxon>
        <taxon>Chitinophagales</taxon>
        <taxon>Chitinophagaceae</taxon>
        <taxon>Chitinophaga</taxon>
    </lineage>
</organism>
<keyword evidence="7 8" id="KW-0472">Membrane</keyword>
<keyword evidence="3 8" id="KW-0813">Transport</keyword>
<evidence type="ECO:0000256" key="8">
    <source>
        <dbReference type="RuleBase" id="RU362010"/>
    </source>
</evidence>
<dbReference type="Proteomes" id="UP000659124">
    <property type="component" value="Unassembled WGS sequence"/>
</dbReference>
<dbReference type="SUPFAM" id="SSF144083">
    <property type="entry name" value="Magnesium transport protein CorA, transmembrane region"/>
    <property type="match status" value="1"/>
</dbReference>
<keyword evidence="8" id="KW-0406">Ion transport</keyword>
<keyword evidence="4 8" id="KW-1003">Cell membrane</keyword>
<comment type="similarity">
    <text evidence="2 8">Belongs to the CorA metal ion transporter (MIT) (TC 1.A.35) family.</text>
</comment>
<keyword evidence="6 8" id="KW-1133">Transmembrane helix</keyword>
<evidence type="ECO:0000313" key="9">
    <source>
        <dbReference type="EMBL" id="MBC9931662.1"/>
    </source>
</evidence>
<comment type="subcellular location">
    <subcellularLocation>
        <location evidence="1">Cell membrane</location>
        <topology evidence="1">Multi-pass membrane protein</topology>
    </subcellularLocation>
    <subcellularLocation>
        <location evidence="8">Membrane</location>
        <topology evidence="8">Multi-pass membrane protein</topology>
    </subcellularLocation>
</comment>
<evidence type="ECO:0000256" key="3">
    <source>
        <dbReference type="ARBA" id="ARBA00022448"/>
    </source>
</evidence>
<dbReference type="InterPro" id="IPR045863">
    <property type="entry name" value="CorA_TM1_TM2"/>
</dbReference>
<proteinExistence type="inferred from homology"/>
<dbReference type="NCBIfam" id="TIGR00383">
    <property type="entry name" value="corA"/>
    <property type="match status" value="1"/>
</dbReference>
<reference evidence="9 10" key="1">
    <citation type="submission" date="2020-09" db="EMBL/GenBank/DDBJ databases">
        <title>Genome sequences of type strains of Chitinophaga qingshengii and Chitinophaga varians.</title>
        <authorList>
            <person name="Kittiwongwattana C."/>
        </authorList>
    </citation>
    <scope>NUCLEOTIDE SEQUENCE [LARGE SCALE GENOMIC DNA]</scope>
    <source>
        <strain evidence="9 10">JCM 30026</strain>
    </source>
</reference>